<keyword evidence="9" id="KW-0547">Nucleotide-binding</keyword>
<dbReference type="GO" id="GO:0004715">
    <property type="term" value="F:non-membrane spanning protein tyrosine kinase activity"/>
    <property type="evidence" value="ECO:0007669"/>
    <property type="project" value="UniProtKB-EC"/>
</dbReference>
<evidence type="ECO:0000256" key="3">
    <source>
        <dbReference type="ARBA" id="ARBA00008883"/>
    </source>
</evidence>
<dbReference type="Pfam" id="PF13614">
    <property type="entry name" value="AAA_31"/>
    <property type="match status" value="1"/>
</dbReference>
<feature type="domain" description="Polysaccharide chain length determinant N-terminal" evidence="18">
    <location>
        <begin position="9"/>
        <end position="102"/>
    </location>
</feature>
<dbReference type="InterPro" id="IPR003856">
    <property type="entry name" value="LPS_length_determ_N"/>
</dbReference>
<dbReference type="RefSeq" id="WP_025604494.1">
    <property type="nucleotide sequence ID" value="NZ_CP021235.1"/>
</dbReference>
<dbReference type="AlphaFoldDB" id="A0A1X9YNU2"/>
<keyword evidence="5" id="KW-1003">Cell membrane</keyword>
<feature type="domain" description="AAA" evidence="19">
    <location>
        <begin position="600"/>
        <end position="719"/>
    </location>
</feature>
<dbReference type="GO" id="GO:0005524">
    <property type="term" value="F:ATP binding"/>
    <property type="evidence" value="ECO:0007669"/>
    <property type="project" value="UniProtKB-KW"/>
</dbReference>
<protein>
    <recommendedName>
        <fullName evidence="4">non-specific protein-tyrosine kinase</fullName>
        <ecNumber evidence="4">2.7.10.2</ecNumber>
    </recommendedName>
</protein>
<comment type="catalytic activity">
    <reaction evidence="15">
        <text>L-tyrosyl-[protein] + ATP = O-phospho-L-tyrosyl-[protein] + ADP + H(+)</text>
        <dbReference type="Rhea" id="RHEA:10596"/>
        <dbReference type="Rhea" id="RHEA-COMP:10136"/>
        <dbReference type="Rhea" id="RHEA-COMP:20101"/>
        <dbReference type="ChEBI" id="CHEBI:15378"/>
        <dbReference type="ChEBI" id="CHEBI:30616"/>
        <dbReference type="ChEBI" id="CHEBI:46858"/>
        <dbReference type="ChEBI" id="CHEBI:61978"/>
        <dbReference type="ChEBI" id="CHEBI:456216"/>
        <dbReference type="EC" id="2.7.10.2"/>
    </reaction>
</comment>
<keyword evidence="16" id="KW-0175">Coiled coil</keyword>
<evidence type="ECO:0000256" key="16">
    <source>
        <dbReference type="SAM" id="Coils"/>
    </source>
</evidence>
<evidence type="ECO:0000256" key="13">
    <source>
        <dbReference type="ARBA" id="ARBA00023136"/>
    </source>
</evidence>
<evidence type="ECO:0000256" key="4">
    <source>
        <dbReference type="ARBA" id="ARBA00011903"/>
    </source>
</evidence>
<dbReference type="EMBL" id="CP021235">
    <property type="protein sequence ID" value="ARS34507.1"/>
    <property type="molecule type" value="Genomic_DNA"/>
</dbReference>
<feature type="coiled-coil region" evidence="16">
    <location>
        <begin position="379"/>
        <end position="442"/>
    </location>
</feature>
<feature type="transmembrane region" description="Helical" evidence="17">
    <location>
        <begin position="515"/>
        <end position="535"/>
    </location>
</feature>
<evidence type="ECO:0000259" key="19">
    <source>
        <dbReference type="Pfam" id="PF13614"/>
    </source>
</evidence>
<dbReference type="InterPro" id="IPR025669">
    <property type="entry name" value="AAA_dom"/>
</dbReference>
<evidence type="ECO:0000256" key="6">
    <source>
        <dbReference type="ARBA" id="ARBA00022519"/>
    </source>
</evidence>
<comment type="similarity">
    <text evidence="2">Belongs to the CpsD/CapB family.</text>
</comment>
<comment type="similarity">
    <text evidence="3">Belongs to the etk/wzc family.</text>
</comment>
<evidence type="ECO:0000256" key="5">
    <source>
        <dbReference type="ARBA" id="ARBA00022475"/>
    </source>
</evidence>
<dbReference type="CDD" id="cd05387">
    <property type="entry name" value="BY-kinase"/>
    <property type="match status" value="1"/>
</dbReference>
<dbReference type="OrthoDB" id="9794577at2"/>
<keyword evidence="12 17" id="KW-1133">Transmembrane helix</keyword>
<dbReference type="KEGG" id="pact:CA264_03080"/>
<dbReference type="PANTHER" id="PTHR32309:SF13">
    <property type="entry name" value="FERRIC ENTEROBACTIN TRANSPORT PROTEIN FEPE"/>
    <property type="match status" value="1"/>
</dbReference>
<dbReference type="InterPro" id="IPR050445">
    <property type="entry name" value="Bact_polysacc_biosynth/exp"/>
</dbReference>
<dbReference type="NCBIfam" id="TIGR01007">
    <property type="entry name" value="eps_fam"/>
    <property type="match status" value="1"/>
</dbReference>
<dbReference type="Gene3D" id="3.40.50.300">
    <property type="entry name" value="P-loop containing nucleotide triphosphate hydrolases"/>
    <property type="match status" value="1"/>
</dbReference>
<evidence type="ECO:0000313" key="20">
    <source>
        <dbReference type="EMBL" id="ARS34507.1"/>
    </source>
</evidence>
<evidence type="ECO:0000256" key="14">
    <source>
        <dbReference type="ARBA" id="ARBA00023137"/>
    </source>
</evidence>
<organism evidence="20 21">
    <name type="scientific">Pontibacter actiniarum</name>
    <dbReference type="NCBI Taxonomy" id="323450"/>
    <lineage>
        <taxon>Bacteria</taxon>
        <taxon>Pseudomonadati</taxon>
        <taxon>Bacteroidota</taxon>
        <taxon>Cytophagia</taxon>
        <taxon>Cytophagales</taxon>
        <taxon>Hymenobacteraceae</taxon>
        <taxon>Pontibacter</taxon>
    </lineage>
</organism>
<proteinExistence type="inferred from homology"/>
<evidence type="ECO:0000256" key="1">
    <source>
        <dbReference type="ARBA" id="ARBA00004429"/>
    </source>
</evidence>
<dbReference type="STRING" id="709015.GCA_000472485_00610"/>
<feature type="transmembrane region" description="Helical" evidence="17">
    <location>
        <begin position="21"/>
        <end position="41"/>
    </location>
</feature>
<keyword evidence="6" id="KW-0997">Cell inner membrane</keyword>
<evidence type="ECO:0000256" key="12">
    <source>
        <dbReference type="ARBA" id="ARBA00022989"/>
    </source>
</evidence>
<sequence>MKKNKQEHEIDLKSWFFKFKSKWYLFAVFAVVALAAGYVYVKSSSPVFEYKSTLLLGDQQTGSKKAQELLEVLQVQSKGIKVEDEVGLLQSAEMVKQALQKLDFTVAYYKVQDHWLNSFSDLIVEEQYETAPYVVDLDTSTYQLVDIPIKVRLLDENTYQLLIERENVPRYDFKTHSTVESIPLVSFKKTLKFGEPYQDKNLSLTLNRSDVEDPKPGKEYFFVINSLESQVKQQQAALSVAPIDREARVLVLKSKGPIPDKQIAFLNTLMSEYVANDLKEKNHNGLKTLEFIDSQLAGLSDSLRQSKQALSSFRSNNRIANINVQSNINYEKLSQLEAERARLNTDKTYYENILDQIKNGNGIAQSVSPTVAGIQSPILNNLFLQLAELNQKKAGYRVNATEDNPMLRKIEGEIASTRGAIIANLQNLVESAEISINDVNGRIGKIESNLASLPENERKLMDLQSQSEFIDKKYDFLMEKRADAAIALATNATDKKIVDHASMVGNAPVNVKPKMIYLLALLIGLAIPAGFIVLMDNVDNTIQGKNDLANITNIPFLGVVAHGSKSDKLAVLNNQRSAIAESFRSIRINLQYLMAEKDFRVIGLTSSVSGEGKTFCSVNLSSEMAMSGKRVVLIEADMRKPTFGKYFPVAESYGLSSFLTQGQPLEEVVQKTAVENLDIIPCGPIPSNASHLLELPKMQELLELLKTQYDYVVIDTPPIGFVSEYFVLMRHLDVNLYVVKHKYTNKDMLTEINELYNSKRIKNIYMVMNDLNYNKTYEYGYKKNAKYYYA</sequence>
<comment type="subcellular location">
    <subcellularLocation>
        <location evidence="1">Cell inner membrane</location>
        <topology evidence="1">Multi-pass membrane protein</topology>
    </subcellularLocation>
</comment>
<keyword evidence="7" id="KW-0808">Transferase</keyword>
<keyword evidence="8 17" id="KW-0812">Transmembrane</keyword>
<dbReference type="GO" id="GO:0005886">
    <property type="term" value="C:plasma membrane"/>
    <property type="evidence" value="ECO:0007669"/>
    <property type="project" value="UniProtKB-SubCell"/>
</dbReference>
<keyword evidence="11" id="KW-0067">ATP-binding</keyword>
<evidence type="ECO:0000256" key="15">
    <source>
        <dbReference type="ARBA" id="ARBA00051245"/>
    </source>
</evidence>
<reference evidence="21" key="1">
    <citation type="submission" date="2017-05" db="EMBL/GenBank/DDBJ databases">
        <authorList>
            <person name="Ray J."/>
            <person name="Price M."/>
            <person name="Deutschbauer A."/>
        </authorList>
    </citation>
    <scope>NUCLEOTIDE SEQUENCE [LARGE SCALE GENOMIC DNA]</scope>
    <source>
        <strain evidence="21">DSM 19842</strain>
    </source>
</reference>
<dbReference type="InterPro" id="IPR005702">
    <property type="entry name" value="Wzc-like_C"/>
</dbReference>
<evidence type="ECO:0000256" key="11">
    <source>
        <dbReference type="ARBA" id="ARBA00022840"/>
    </source>
</evidence>
<dbReference type="InterPro" id="IPR027417">
    <property type="entry name" value="P-loop_NTPase"/>
</dbReference>
<keyword evidence="14" id="KW-0829">Tyrosine-protein kinase</keyword>
<keyword evidence="21" id="KW-1185">Reference proteome</keyword>
<dbReference type="GO" id="GO:0042802">
    <property type="term" value="F:identical protein binding"/>
    <property type="evidence" value="ECO:0007669"/>
    <property type="project" value="UniProtKB-ARBA"/>
</dbReference>
<evidence type="ECO:0000256" key="8">
    <source>
        <dbReference type="ARBA" id="ARBA00022692"/>
    </source>
</evidence>
<evidence type="ECO:0000256" key="17">
    <source>
        <dbReference type="SAM" id="Phobius"/>
    </source>
</evidence>
<evidence type="ECO:0000259" key="18">
    <source>
        <dbReference type="Pfam" id="PF02706"/>
    </source>
</evidence>
<evidence type="ECO:0000256" key="7">
    <source>
        <dbReference type="ARBA" id="ARBA00022679"/>
    </source>
</evidence>
<dbReference type="Proteomes" id="UP000266292">
    <property type="component" value="Chromosome"/>
</dbReference>
<dbReference type="PANTHER" id="PTHR32309">
    <property type="entry name" value="TYROSINE-PROTEIN KINASE"/>
    <property type="match status" value="1"/>
</dbReference>
<keyword evidence="10" id="KW-0418">Kinase</keyword>
<dbReference type="SUPFAM" id="SSF52540">
    <property type="entry name" value="P-loop containing nucleoside triphosphate hydrolases"/>
    <property type="match status" value="1"/>
</dbReference>
<evidence type="ECO:0000256" key="2">
    <source>
        <dbReference type="ARBA" id="ARBA00007316"/>
    </source>
</evidence>
<evidence type="ECO:0000313" key="21">
    <source>
        <dbReference type="Proteomes" id="UP000266292"/>
    </source>
</evidence>
<name>A0A1X9YNU2_9BACT</name>
<gene>
    <name evidence="20" type="ORF">CA264_03080</name>
</gene>
<accession>A0A1X9YNU2</accession>
<dbReference type="FunFam" id="3.40.50.300:FF:000527">
    <property type="entry name" value="Tyrosine-protein kinase etk"/>
    <property type="match status" value="1"/>
</dbReference>
<dbReference type="Pfam" id="PF02706">
    <property type="entry name" value="Wzz"/>
    <property type="match status" value="1"/>
</dbReference>
<keyword evidence="13 17" id="KW-0472">Membrane</keyword>
<evidence type="ECO:0000256" key="10">
    <source>
        <dbReference type="ARBA" id="ARBA00022777"/>
    </source>
</evidence>
<dbReference type="EC" id="2.7.10.2" evidence="4"/>
<evidence type="ECO:0000256" key="9">
    <source>
        <dbReference type="ARBA" id="ARBA00022741"/>
    </source>
</evidence>